<dbReference type="GO" id="GO:0005829">
    <property type="term" value="C:cytosol"/>
    <property type="evidence" value="ECO:0007669"/>
    <property type="project" value="TreeGrafter"/>
</dbReference>
<evidence type="ECO:0000256" key="2">
    <source>
        <dbReference type="ARBA" id="ARBA00022490"/>
    </source>
</evidence>
<dbReference type="InterPro" id="IPR009019">
    <property type="entry name" value="KH_sf_prok-type"/>
</dbReference>
<comment type="caution">
    <text evidence="9">The sequence shown here is derived from an EMBL/GenBank/DDBJ whole genome shotgun (WGS) entry which is preliminary data.</text>
</comment>
<dbReference type="GO" id="GO:0003723">
    <property type="term" value="F:RNA binding"/>
    <property type="evidence" value="ECO:0007669"/>
    <property type="project" value="UniProtKB-KW"/>
</dbReference>
<keyword evidence="3" id="KW-0889">Transcription antitermination</keyword>
<keyword evidence="6" id="KW-0804">Transcription</keyword>
<dbReference type="InterPro" id="IPR025249">
    <property type="entry name" value="TF_NusA_KH_1st"/>
</dbReference>
<dbReference type="PANTHER" id="PTHR22648:SF0">
    <property type="entry name" value="TRANSCRIPTION TERMINATION_ANTITERMINATION PROTEIN NUSA"/>
    <property type="match status" value="1"/>
</dbReference>
<evidence type="ECO:0000256" key="6">
    <source>
        <dbReference type="ARBA" id="ARBA00023163"/>
    </source>
</evidence>
<sequence length="201" mass="22653">ISDGIVEINRVVREPGNRSKIAVSSNDSNIDPVGACVGQRGSRVRMVVDELSGERIDIVKYSDDMGEFVKNVLSPSKVSDVFINEEEKIAFVIVPDDQVSLAIGKDGHNAKLAARMTNWKIDIKSETQWAEEKMKELEEKKEEEEKAKVKTKKKIKKRKEKKVKRCKAILRSGKRCTNLAKPDSNYCGLPAHKKLDTKKEN</sequence>
<dbReference type="AlphaFoldDB" id="X1ADL5"/>
<dbReference type="Pfam" id="PF26594">
    <property type="entry name" value="KH_NusA_2nd"/>
    <property type="match status" value="1"/>
</dbReference>
<organism evidence="9">
    <name type="scientific">marine sediment metagenome</name>
    <dbReference type="NCBI Taxonomy" id="412755"/>
    <lineage>
        <taxon>unclassified sequences</taxon>
        <taxon>metagenomes</taxon>
        <taxon>ecological metagenomes</taxon>
    </lineage>
</organism>
<dbReference type="Pfam" id="PF13184">
    <property type="entry name" value="KH_NusA_1st"/>
    <property type="match status" value="1"/>
</dbReference>
<evidence type="ECO:0000256" key="4">
    <source>
        <dbReference type="ARBA" id="ARBA00022884"/>
    </source>
</evidence>
<evidence type="ECO:0000313" key="9">
    <source>
        <dbReference type="EMBL" id="GAG58161.1"/>
    </source>
</evidence>
<evidence type="ECO:0000256" key="5">
    <source>
        <dbReference type="ARBA" id="ARBA00023015"/>
    </source>
</evidence>
<accession>X1ADL5</accession>
<reference evidence="9" key="1">
    <citation type="journal article" date="2014" name="Front. Microbiol.">
        <title>High frequency of phylogenetically diverse reductive dehalogenase-homologous genes in deep subseafloor sedimentary metagenomes.</title>
        <authorList>
            <person name="Kawai M."/>
            <person name="Futagami T."/>
            <person name="Toyoda A."/>
            <person name="Takaki Y."/>
            <person name="Nishi S."/>
            <person name="Hori S."/>
            <person name="Arai W."/>
            <person name="Tsubouchi T."/>
            <person name="Morono Y."/>
            <person name="Uchiyama I."/>
            <person name="Ito T."/>
            <person name="Fujiyama A."/>
            <person name="Inagaki F."/>
            <person name="Takami H."/>
        </authorList>
    </citation>
    <scope>NUCLEOTIDE SEQUENCE</scope>
    <source>
        <strain evidence="9">Expedition CK06-06</strain>
    </source>
</reference>
<dbReference type="PROSITE" id="PS50084">
    <property type="entry name" value="KH_TYPE_1"/>
    <property type="match status" value="1"/>
</dbReference>
<proteinExistence type="predicted"/>
<dbReference type="GO" id="GO:0006353">
    <property type="term" value="P:DNA-templated transcription termination"/>
    <property type="evidence" value="ECO:0007669"/>
    <property type="project" value="UniProtKB-KW"/>
</dbReference>
<dbReference type="SUPFAM" id="SSF54814">
    <property type="entry name" value="Prokaryotic type KH domain (KH-domain type II)"/>
    <property type="match status" value="2"/>
</dbReference>
<dbReference type="FunFam" id="3.30.300.20:FF:000005">
    <property type="entry name" value="Transcription termination/antitermination protein NusA"/>
    <property type="match status" value="1"/>
</dbReference>
<keyword evidence="2" id="KW-0963">Cytoplasm</keyword>
<evidence type="ECO:0000256" key="1">
    <source>
        <dbReference type="ARBA" id="ARBA00022472"/>
    </source>
</evidence>
<name>X1ADL5_9ZZZZ</name>
<dbReference type="Gene3D" id="3.30.300.20">
    <property type="match status" value="2"/>
</dbReference>
<protein>
    <recommendedName>
        <fullName evidence="8">K Homology domain-containing protein</fullName>
    </recommendedName>
</protein>
<dbReference type="SMART" id="SM00322">
    <property type="entry name" value="KH"/>
    <property type="match status" value="2"/>
</dbReference>
<dbReference type="InterPro" id="IPR058582">
    <property type="entry name" value="KH_NusA_2nd"/>
</dbReference>
<dbReference type="InterPro" id="IPR015946">
    <property type="entry name" value="KH_dom-like_a/b"/>
</dbReference>
<evidence type="ECO:0000256" key="7">
    <source>
        <dbReference type="SAM" id="Coils"/>
    </source>
</evidence>
<keyword evidence="4" id="KW-0694">RNA-binding</keyword>
<gene>
    <name evidence="9" type="ORF">S01H4_03560</name>
</gene>
<dbReference type="GO" id="GO:0031564">
    <property type="term" value="P:transcription antitermination"/>
    <property type="evidence" value="ECO:0007669"/>
    <property type="project" value="UniProtKB-KW"/>
</dbReference>
<dbReference type="CDD" id="cd22529">
    <property type="entry name" value="KH-II_NusA_rpt2"/>
    <property type="match status" value="1"/>
</dbReference>
<dbReference type="PANTHER" id="PTHR22648">
    <property type="entry name" value="TRANSCRIPTION TERMINATION FACTOR NUSA"/>
    <property type="match status" value="1"/>
</dbReference>
<evidence type="ECO:0000259" key="8">
    <source>
        <dbReference type="SMART" id="SM00322"/>
    </source>
</evidence>
<feature type="non-terminal residue" evidence="9">
    <location>
        <position position="1"/>
    </location>
</feature>
<feature type="domain" description="K Homology" evidence="8">
    <location>
        <begin position="92"/>
        <end position="156"/>
    </location>
</feature>
<evidence type="ECO:0000256" key="3">
    <source>
        <dbReference type="ARBA" id="ARBA00022814"/>
    </source>
</evidence>
<dbReference type="EMBL" id="BART01000884">
    <property type="protein sequence ID" value="GAG58161.1"/>
    <property type="molecule type" value="Genomic_DNA"/>
</dbReference>
<keyword evidence="1" id="KW-0806">Transcription termination</keyword>
<dbReference type="CDD" id="cd02134">
    <property type="entry name" value="KH-II_NusA_rpt1"/>
    <property type="match status" value="1"/>
</dbReference>
<dbReference type="InterPro" id="IPR030842">
    <property type="entry name" value="TF_NusA_bacterial"/>
</dbReference>
<feature type="domain" description="K Homology" evidence="8">
    <location>
        <begin position="15"/>
        <end position="90"/>
    </location>
</feature>
<keyword evidence="5" id="KW-0805">Transcription regulation</keyword>
<feature type="coiled-coil region" evidence="7">
    <location>
        <begin position="120"/>
        <end position="161"/>
    </location>
</feature>
<dbReference type="InterPro" id="IPR004087">
    <property type="entry name" value="KH_dom"/>
</dbReference>
<keyword evidence="7" id="KW-0175">Coiled coil</keyword>